<organism evidence="1 2">
    <name type="scientific">Citrifermentans bremense</name>
    <dbReference type="NCBI Taxonomy" id="60035"/>
    <lineage>
        <taxon>Bacteria</taxon>
        <taxon>Pseudomonadati</taxon>
        <taxon>Thermodesulfobacteriota</taxon>
        <taxon>Desulfuromonadia</taxon>
        <taxon>Geobacterales</taxon>
        <taxon>Geobacteraceae</taxon>
        <taxon>Citrifermentans</taxon>
    </lineage>
</organism>
<reference evidence="1 2" key="1">
    <citation type="submission" date="2020-06" db="EMBL/GenBank/DDBJ databases">
        <title>Interaction of electrochemicaly active bacteria, Geobacter bremensis R4 on different carbon anode.</title>
        <authorList>
            <person name="Meng L."/>
            <person name="Yoshida N."/>
        </authorList>
    </citation>
    <scope>NUCLEOTIDE SEQUENCE [LARGE SCALE GENOMIC DNA]</scope>
    <source>
        <strain evidence="1 2">R4</strain>
    </source>
</reference>
<keyword evidence="2" id="KW-1185">Reference proteome</keyword>
<proteinExistence type="predicted"/>
<name>A0A6S6LWG0_9BACT</name>
<evidence type="ECO:0000313" key="1">
    <source>
        <dbReference type="EMBL" id="BCG46292.1"/>
    </source>
</evidence>
<dbReference type="KEGG" id="gbn:GEOBRER4_10420"/>
<dbReference type="AlphaFoldDB" id="A0A6S6LWG0"/>
<protein>
    <submittedName>
        <fullName evidence="1">Uncharacterized protein</fullName>
    </submittedName>
</protein>
<accession>A0A6S6LWG0</accession>
<evidence type="ECO:0000313" key="2">
    <source>
        <dbReference type="Proteomes" id="UP000515472"/>
    </source>
</evidence>
<dbReference type="Proteomes" id="UP000515472">
    <property type="component" value="Chromosome"/>
</dbReference>
<dbReference type="EMBL" id="AP023213">
    <property type="protein sequence ID" value="BCG46292.1"/>
    <property type="molecule type" value="Genomic_DNA"/>
</dbReference>
<sequence>MQISIEQSSKSLSLSSQWFEIMVPAAEPAQTEAPKDQVTISDQALAASAEAAGEGVESSNPTWQLLHDMLGLITGREAGEVSLLPSGEVSADTTEAVLSGESVSLAVSGTLNTKDGKTIGFSLDLSYQHAELSAASAGFKAGEGGISLSFAGVAAELTSTRFSFSLTPDGDQGPVKGKGALHLDDEVSKVAKEVKPWAKEFMEASGLHGGWGKVNRFLRSLS</sequence>
<dbReference type="RefSeq" id="WP_185244531.1">
    <property type="nucleotide sequence ID" value="NZ_AP023213.1"/>
</dbReference>
<gene>
    <name evidence="1" type="ORF">GEOBRER4_n1082</name>
</gene>